<name>A0ACB8TW59_9APHY</name>
<protein>
    <submittedName>
        <fullName evidence="1">Uncharacterized protein</fullName>
    </submittedName>
</protein>
<sequence length="320" mass="35022">MVNMRIEFPPTPAMNYFSSEDAPLLGDFLNRTMSGDTKGLPRLHHGHVETHFDVGEFPDTPLLQDCSDDEFSDFVESPGSEVPPTLETTESSAEEIPDAKLKDLPTSEYIQHVAIIILVQLLIPIPFMLPMGCNFTKRSLKVFLPGFALGILGHALIRFLNKPTEIAPFDHLHDSLANPAVFLPALYAQFKVAILGGFVTGAVMSHVLNLCILGHTLCRLSRGLEPQPKAMRRAMDASKVFQFLQRFVLDLVTGVAMLPVGAAVRDWFYGKQFGVAGLPGDSWHSAATGVLGTIAVQLYLATHPSTVQAPRPVSPSRKHD</sequence>
<organism evidence="1 2">
    <name type="scientific">Irpex rosettiformis</name>
    <dbReference type="NCBI Taxonomy" id="378272"/>
    <lineage>
        <taxon>Eukaryota</taxon>
        <taxon>Fungi</taxon>
        <taxon>Dikarya</taxon>
        <taxon>Basidiomycota</taxon>
        <taxon>Agaricomycotina</taxon>
        <taxon>Agaricomycetes</taxon>
        <taxon>Polyporales</taxon>
        <taxon>Irpicaceae</taxon>
        <taxon>Irpex</taxon>
    </lineage>
</organism>
<comment type="caution">
    <text evidence="1">The sequence shown here is derived from an EMBL/GenBank/DDBJ whole genome shotgun (WGS) entry which is preliminary data.</text>
</comment>
<proteinExistence type="predicted"/>
<dbReference type="Proteomes" id="UP001055072">
    <property type="component" value="Unassembled WGS sequence"/>
</dbReference>
<keyword evidence="2" id="KW-1185">Reference proteome</keyword>
<evidence type="ECO:0000313" key="1">
    <source>
        <dbReference type="EMBL" id="KAI0086307.1"/>
    </source>
</evidence>
<accession>A0ACB8TW59</accession>
<gene>
    <name evidence="1" type="ORF">BDY19DRAFT_353905</name>
</gene>
<dbReference type="EMBL" id="MU274924">
    <property type="protein sequence ID" value="KAI0086307.1"/>
    <property type="molecule type" value="Genomic_DNA"/>
</dbReference>
<evidence type="ECO:0000313" key="2">
    <source>
        <dbReference type="Proteomes" id="UP001055072"/>
    </source>
</evidence>
<reference evidence="1" key="1">
    <citation type="journal article" date="2021" name="Environ. Microbiol.">
        <title>Gene family expansions and transcriptome signatures uncover fungal adaptations to wood decay.</title>
        <authorList>
            <person name="Hage H."/>
            <person name="Miyauchi S."/>
            <person name="Viragh M."/>
            <person name="Drula E."/>
            <person name="Min B."/>
            <person name="Chaduli D."/>
            <person name="Navarro D."/>
            <person name="Favel A."/>
            <person name="Norest M."/>
            <person name="Lesage-Meessen L."/>
            <person name="Balint B."/>
            <person name="Merenyi Z."/>
            <person name="de Eugenio L."/>
            <person name="Morin E."/>
            <person name="Martinez A.T."/>
            <person name="Baldrian P."/>
            <person name="Stursova M."/>
            <person name="Martinez M.J."/>
            <person name="Novotny C."/>
            <person name="Magnuson J.K."/>
            <person name="Spatafora J.W."/>
            <person name="Maurice S."/>
            <person name="Pangilinan J."/>
            <person name="Andreopoulos W."/>
            <person name="LaButti K."/>
            <person name="Hundley H."/>
            <person name="Na H."/>
            <person name="Kuo A."/>
            <person name="Barry K."/>
            <person name="Lipzen A."/>
            <person name="Henrissat B."/>
            <person name="Riley R."/>
            <person name="Ahrendt S."/>
            <person name="Nagy L.G."/>
            <person name="Grigoriev I.V."/>
            <person name="Martin F."/>
            <person name="Rosso M.N."/>
        </authorList>
    </citation>
    <scope>NUCLEOTIDE SEQUENCE</scope>
    <source>
        <strain evidence="1">CBS 384.51</strain>
    </source>
</reference>